<evidence type="ECO:0000313" key="21">
    <source>
        <dbReference type="Proteomes" id="UP000694545"/>
    </source>
</evidence>
<evidence type="ECO:0000259" key="19">
    <source>
        <dbReference type="PROSITE" id="PS51980"/>
    </source>
</evidence>
<dbReference type="GO" id="GO:0031410">
    <property type="term" value="C:cytoplasmic vesicle"/>
    <property type="evidence" value="ECO:0007669"/>
    <property type="project" value="TreeGrafter"/>
</dbReference>
<comment type="similarity">
    <text evidence="1 12 14">Belongs to the ELL/occludin family.</text>
</comment>
<keyword evidence="11 13" id="KW-1015">Disulfide bond</keyword>
<evidence type="ECO:0000256" key="9">
    <source>
        <dbReference type="ARBA" id="ARBA00023054"/>
    </source>
</evidence>
<keyword evidence="8 17" id="KW-1133">Transmembrane helix</keyword>
<feature type="region of interest" description="Disordered" evidence="16">
    <location>
        <begin position="376"/>
        <end position="416"/>
    </location>
</feature>
<feature type="domain" description="OCEL" evidence="19">
    <location>
        <begin position="419"/>
        <end position="527"/>
    </location>
</feature>
<keyword evidence="21" id="KW-1185">Reference proteome</keyword>
<feature type="domain" description="MARVEL" evidence="18">
    <location>
        <begin position="67"/>
        <end position="288"/>
    </location>
</feature>
<dbReference type="Ensembl" id="ENSVKKT00000004005.1">
    <property type="protein sequence ID" value="ENSVKKP00000003898.1"/>
    <property type="gene ID" value="ENSVKKG00000002943.1"/>
</dbReference>
<evidence type="ECO:0000256" key="17">
    <source>
        <dbReference type="SAM" id="Phobius"/>
    </source>
</evidence>
<organism evidence="20 21">
    <name type="scientific">Varanus komodoensis</name>
    <name type="common">Komodo dragon</name>
    <dbReference type="NCBI Taxonomy" id="61221"/>
    <lineage>
        <taxon>Eukaryota</taxon>
        <taxon>Metazoa</taxon>
        <taxon>Chordata</taxon>
        <taxon>Craniata</taxon>
        <taxon>Vertebrata</taxon>
        <taxon>Euteleostomi</taxon>
        <taxon>Lepidosauria</taxon>
        <taxon>Squamata</taxon>
        <taxon>Bifurcata</taxon>
        <taxon>Unidentata</taxon>
        <taxon>Episquamata</taxon>
        <taxon>Toxicofera</taxon>
        <taxon>Anguimorpha</taxon>
        <taxon>Paleoanguimorpha</taxon>
        <taxon>Varanoidea</taxon>
        <taxon>Varanidae</taxon>
        <taxon>Varanus</taxon>
    </lineage>
</organism>
<evidence type="ECO:0000256" key="1">
    <source>
        <dbReference type="ARBA" id="ARBA00009171"/>
    </source>
</evidence>
<dbReference type="PROSITE" id="PS51980">
    <property type="entry name" value="OCEL"/>
    <property type="match status" value="1"/>
</dbReference>
<dbReference type="Proteomes" id="UP000694545">
    <property type="component" value="Unplaced"/>
</dbReference>
<evidence type="ECO:0000256" key="13">
    <source>
        <dbReference type="PIRSR" id="PIRSR005993-1"/>
    </source>
</evidence>
<dbReference type="GO" id="GO:0005923">
    <property type="term" value="C:bicellular tight junction"/>
    <property type="evidence" value="ECO:0007669"/>
    <property type="project" value="UniProtKB-SubCell"/>
</dbReference>
<feature type="transmembrane region" description="Helical" evidence="17">
    <location>
        <begin position="159"/>
        <end position="179"/>
    </location>
</feature>
<dbReference type="AlphaFoldDB" id="A0A8D2IXU3"/>
<evidence type="ECO:0000256" key="16">
    <source>
        <dbReference type="SAM" id="MobiDB-lite"/>
    </source>
</evidence>
<comment type="subcellular location">
    <subcellularLocation>
        <location evidence="12">Cell membrane</location>
        <topology evidence="12">Multi-pass membrane protein</topology>
    </subcellularLocation>
    <subcellularLocation>
        <location evidence="12">Cell junction</location>
        <location evidence="12">Tight junction</location>
    </subcellularLocation>
</comment>
<evidence type="ECO:0000256" key="11">
    <source>
        <dbReference type="ARBA" id="ARBA00023157"/>
    </source>
</evidence>
<evidence type="ECO:0000313" key="20">
    <source>
        <dbReference type="Ensembl" id="ENSVKKP00000003898.1"/>
    </source>
</evidence>
<feature type="coiled-coil region" evidence="15">
    <location>
        <begin position="441"/>
        <end position="489"/>
    </location>
</feature>
<keyword evidence="3 12" id="KW-0796">Tight junction</keyword>
<dbReference type="InterPro" id="IPR008253">
    <property type="entry name" value="Marvel"/>
</dbReference>
<keyword evidence="4" id="KW-1003">Cell membrane</keyword>
<reference evidence="20" key="2">
    <citation type="submission" date="2025-09" db="UniProtKB">
        <authorList>
            <consortium name="Ensembl"/>
        </authorList>
    </citation>
    <scope>IDENTIFICATION</scope>
</reference>
<feature type="transmembrane region" description="Helical" evidence="17">
    <location>
        <begin position="74"/>
        <end position="96"/>
    </location>
</feature>
<dbReference type="Pfam" id="PF07303">
    <property type="entry name" value="Occludin_ELL"/>
    <property type="match status" value="1"/>
</dbReference>
<evidence type="ECO:0000256" key="5">
    <source>
        <dbReference type="ARBA" id="ARBA00022553"/>
    </source>
</evidence>
<dbReference type="InterPro" id="IPR031176">
    <property type="entry name" value="ELL/occludin"/>
</dbReference>
<keyword evidence="10 12" id="KW-0472">Membrane</keyword>
<keyword evidence="7 12" id="KW-0965">Cell junction</keyword>
<evidence type="ECO:0000259" key="18">
    <source>
        <dbReference type="PROSITE" id="PS51225"/>
    </source>
</evidence>
<keyword evidence="5" id="KW-0597">Phosphoprotein</keyword>
<feature type="transmembrane region" description="Helical" evidence="17">
    <location>
        <begin position="263"/>
        <end position="284"/>
    </location>
</feature>
<dbReference type="PANTHER" id="PTHR23288:SF4">
    <property type="entry name" value="OCCLUDIN"/>
    <property type="match status" value="1"/>
</dbReference>
<evidence type="ECO:0000256" key="10">
    <source>
        <dbReference type="ARBA" id="ARBA00023136"/>
    </source>
</evidence>
<evidence type="ECO:0000256" key="3">
    <source>
        <dbReference type="ARBA" id="ARBA00022427"/>
    </source>
</evidence>
<dbReference type="Gene3D" id="6.10.140.340">
    <property type="match status" value="1"/>
</dbReference>
<keyword evidence="6 12" id="KW-0812">Transmembrane</keyword>
<dbReference type="GO" id="GO:0016324">
    <property type="term" value="C:apical plasma membrane"/>
    <property type="evidence" value="ECO:0007669"/>
    <property type="project" value="TreeGrafter"/>
</dbReference>
<evidence type="ECO:0000256" key="4">
    <source>
        <dbReference type="ARBA" id="ARBA00022475"/>
    </source>
</evidence>
<dbReference type="InterPro" id="IPR010844">
    <property type="entry name" value="Occludin_ELL"/>
</dbReference>
<name>A0A8D2IXU3_VARKO</name>
<accession>A0A8D2IXU3</accession>
<dbReference type="GO" id="GO:0070830">
    <property type="term" value="P:bicellular tight junction assembly"/>
    <property type="evidence" value="ECO:0007669"/>
    <property type="project" value="InterPro"/>
</dbReference>
<dbReference type="InterPro" id="IPR002958">
    <property type="entry name" value="Occludin"/>
</dbReference>
<comment type="function">
    <text evidence="12">May play a role in the formation and regulation of the tight junction (TJ) paracellular permeability barrier.</text>
</comment>
<dbReference type="Pfam" id="PF01284">
    <property type="entry name" value="MARVEL"/>
    <property type="match status" value="1"/>
</dbReference>
<evidence type="ECO:0000256" key="15">
    <source>
        <dbReference type="SAM" id="Coils"/>
    </source>
</evidence>
<evidence type="ECO:0000256" key="14">
    <source>
        <dbReference type="PROSITE-ProRule" id="PRU01324"/>
    </source>
</evidence>
<keyword evidence="9 15" id="KW-0175">Coiled coil</keyword>
<sequence length="527" mass="58836">MAEMVGGGKQPPNNPNTHHVFILHKPSQYAPSNNTYGGEFHSQPMFSQPAYSYYPEEEVQHFYKWTSPPGIIKIMSLLIIVMCIGVFACVASTLPWDLDIYGGSLGPGLTGSYGAYGGTGFGSNYVGYGGAGGFGSYGGYNGLYNYGGNYIDPRGAKGFILAMTAFCFIAGLVVFVTSITRTSMVRTRKYYLLVIIGSSILLFLVFIATIVYILAVNPTAQASGSMFYNQIYMLCSQFYAPTSSALFVNQYLYHYCVVEPQEAIAIVLGFLIVAALAIIIFFAVKTRNKINHYSKVNILWDKEKNDDEAPNVEEWVKPAAPTPVADYPDRVASPNGYSVSEASAPQIYNGNNYRAGTIPEAAVPLTKDLGQFQYANTSSYNGSAKDPEQKRTGRIKRSNTDNYDGDYTTGGESCDELEEDWDREYPPVTSDQQRQTYKRDFDAGLQEYKRLQAELDEINKELSRLDKELDDYIEDSEEYKAAADEYNRLKDIKASVDYKTRKSHCKMLKGKLSHIKRMVSDYDRRKS</sequence>
<dbReference type="PRINTS" id="PR01258">
    <property type="entry name" value="OCCLUDIN"/>
</dbReference>
<protein>
    <recommendedName>
        <fullName evidence="2 12">Occludin</fullName>
    </recommendedName>
</protein>
<evidence type="ECO:0000256" key="7">
    <source>
        <dbReference type="ARBA" id="ARBA00022949"/>
    </source>
</evidence>
<reference evidence="20" key="1">
    <citation type="submission" date="2025-08" db="UniProtKB">
        <authorList>
            <consortium name="Ensembl"/>
        </authorList>
    </citation>
    <scope>IDENTIFICATION</scope>
</reference>
<feature type="disulfide bond" evidence="13">
    <location>
        <begin position="235"/>
        <end position="256"/>
    </location>
</feature>
<dbReference type="SUPFAM" id="SSF144292">
    <property type="entry name" value="occludin/ELL-like"/>
    <property type="match status" value="1"/>
</dbReference>
<dbReference type="PANTHER" id="PTHR23288">
    <property type="entry name" value="OCCLUDIN AND RNA POLYMERASE II ELONGATION FACTOR ELL"/>
    <property type="match status" value="1"/>
</dbReference>
<dbReference type="PROSITE" id="PS51225">
    <property type="entry name" value="MARVEL"/>
    <property type="match status" value="1"/>
</dbReference>
<dbReference type="OMA" id="QIYMLCS"/>
<evidence type="ECO:0000256" key="12">
    <source>
        <dbReference type="PIRNR" id="PIRNR005993"/>
    </source>
</evidence>
<proteinExistence type="inferred from homology"/>
<evidence type="ECO:0000256" key="6">
    <source>
        <dbReference type="ARBA" id="ARBA00022692"/>
    </source>
</evidence>
<feature type="transmembrane region" description="Helical" evidence="17">
    <location>
        <begin position="191"/>
        <end position="215"/>
    </location>
</feature>
<evidence type="ECO:0000256" key="2">
    <source>
        <dbReference type="ARBA" id="ARBA00016772"/>
    </source>
</evidence>
<evidence type="ECO:0000256" key="8">
    <source>
        <dbReference type="ARBA" id="ARBA00022989"/>
    </source>
</evidence>
<dbReference type="PIRSF" id="PIRSF005993">
    <property type="entry name" value="Occludin"/>
    <property type="match status" value="1"/>
</dbReference>